<dbReference type="EMBL" id="SWJQ01000211">
    <property type="protein sequence ID" value="TRZ18728.1"/>
    <property type="molecule type" value="Genomic_DNA"/>
</dbReference>
<comment type="caution">
    <text evidence="2">The sequence shown here is derived from an EMBL/GenBank/DDBJ whole genome shotgun (WGS) entry which is preliminary data.</text>
</comment>
<evidence type="ECO:0000313" key="3">
    <source>
        <dbReference type="Proteomes" id="UP000796761"/>
    </source>
</evidence>
<protein>
    <submittedName>
        <fullName evidence="2">Uncharacterized protein</fullName>
    </submittedName>
</protein>
<feature type="compositionally biased region" description="Low complexity" evidence="1">
    <location>
        <begin position="40"/>
        <end position="51"/>
    </location>
</feature>
<feature type="region of interest" description="Disordered" evidence="1">
    <location>
        <begin position="130"/>
        <end position="172"/>
    </location>
</feature>
<proteinExistence type="predicted"/>
<feature type="compositionally biased region" description="Low complexity" evidence="1">
    <location>
        <begin position="132"/>
        <end position="157"/>
    </location>
</feature>
<keyword evidence="3" id="KW-1185">Reference proteome</keyword>
<sequence length="172" mass="17469">MLLLIIIPKTTSCASEHHPDTPGAAQRGDGELLSSLSPYVFSSSPSSSPKSVGIQAHPVPGSITLTPDTPGAAQGGDGESIILTLLELPREGMERCSPVCHHIIITIIIIVPKITPCVCDTPGAAQGEDGELLSSLSPYGSSSSSSSSLSPKSHPVPQSIILITPGGAQGGD</sequence>
<accession>A0A8K1GIM5</accession>
<gene>
    <name evidence="2" type="ORF">HGM15179_008356</name>
</gene>
<feature type="region of interest" description="Disordered" evidence="1">
    <location>
        <begin position="40"/>
        <end position="61"/>
    </location>
</feature>
<dbReference type="AlphaFoldDB" id="A0A8K1GIM5"/>
<reference evidence="2" key="1">
    <citation type="submission" date="2019-04" db="EMBL/GenBank/DDBJ databases">
        <title>Genome assembly of Zosterops borbonicus 15179.</title>
        <authorList>
            <person name="Leroy T."/>
            <person name="Anselmetti Y."/>
            <person name="Tilak M.-K."/>
            <person name="Nabholz B."/>
        </authorList>
    </citation>
    <scope>NUCLEOTIDE SEQUENCE</scope>
    <source>
        <strain evidence="2">HGM_15179</strain>
        <tissue evidence="2">Muscle</tissue>
    </source>
</reference>
<evidence type="ECO:0000256" key="1">
    <source>
        <dbReference type="SAM" id="MobiDB-lite"/>
    </source>
</evidence>
<name>A0A8K1GIM5_9PASS</name>
<evidence type="ECO:0000313" key="2">
    <source>
        <dbReference type="EMBL" id="TRZ18728.1"/>
    </source>
</evidence>
<dbReference type="Proteomes" id="UP000796761">
    <property type="component" value="Unassembled WGS sequence"/>
</dbReference>
<organism evidence="2 3">
    <name type="scientific">Zosterops borbonicus</name>
    <dbReference type="NCBI Taxonomy" id="364589"/>
    <lineage>
        <taxon>Eukaryota</taxon>
        <taxon>Metazoa</taxon>
        <taxon>Chordata</taxon>
        <taxon>Craniata</taxon>
        <taxon>Vertebrata</taxon>
        <taxon>Euteleostomi</taxon>
        <taxon>Archelosauria</taxon>
        <taxon>Archosauria</taxon>
        <taxon>Dinosauria</taxon>
        <taxon>Saurischia</taxon>
        <taxon>Theropoda</taxon>
        <taxon>Coelurosauria</taxon>
        <taxon>Aves</taxon>
        <taxon>Neognathae</taxon>
        <taxon>Neoaves</taxon>
        <taxon>Telluraves</taxon>
        <taxon>Australaves</taxon>
        <taxon>Passeriformes</taxon>
        <taxon>Sylvioidea</taxon>
        <taxon>Zosteropidae</taxon>
        <taxon>Zosterops</taxon>
    </lineage>
</organism>